<evidence type="ECO:0000256" key="6">
    <source>
        <dbReference type="SAM" id="Phobius"/>
    </source>
</evidence>
<comment type="subcellular location">
    <subcellularLocation>
        <location evidence="1">Cell membrane</location>
        <topology evidence="1">Multi-pass membrane protein</topology>
    </subcellularLocation>
</comment>
<evidence type="ECO:0000313" key="8">
    <source>
        <dbReference type="EMBL" id="OFW33429.1"/>
    </source>
</evidence>
<keyword evidence="5 6" id="KW-0472">Membrane</keyword>
<evidence type="ECO:0000256" key="2">
    <source>
        <dbReference type="ARBA" id="ARBA00022475"/>
    </source>
</evidence>
<dbReference type="GO" id="GO:0005886">
    <property type="term" value="C:plasma membrane"/>
    <property type="evidence" value="ECO:0007669"/>
    <property type="project" value="UniProtKB-SubCell"/>
</dbReference>
<evidence type="ECO:0000256" key="4">
    <source>
        <dbReference type="ARBA" id="ARBA00022989"/>
    </source>
</evidence>
<dbReference type="Proteomes" id="UP000178086">
    <property type="component" value="Unassembled WGS sequence"/>
</dbReference>
<keyword evidence="4 6" id="KW-1133">Transmembrane helix</keyword>
<sequence>MPTQDIINIIRLLWPVIVLQLALAIWAIVDIARRKKTRSLTPVIWIIICIFVNFVGPIAYILFGRAED</sequence>
<feature type="domain" description="Cardiolipin synthase N-terminal" evidence="7">
    <location>
        <begin position="22"/>
        <end position="65"/>
    </location>
</feature>
<keyword evidence="2" id="KW-1003">Cell membrane</keyword>
<evidence type="ECO:0000256" key="5">
    <source>
        <dbReference type="ARBA" id="ARBA00023136"/>
    </source>
</evidence>
<dbReference type="EMBL" id="MELI01000068">
    <property type="protein sequence ID" value="OFW33429.1"/>
    <property type="molecule type" value="Genomic_DNA"/>
</dbReference>
<evidence type="ECO:0000256" key="3">
    <source>
        <dbReference type="ARBA" id="ARBA00022692"/>
    </source>
</evidence>
<feature type="transmembrane region" description="Helical" evidence="6">
    <location>
        <begin position="12"/>
        <end position="31"/>
    </location>
</feature>
<accession>A0A1F2UKB5</accession>
<comment type="caution">
    <text evidence="8">The sequence shown here is derived from an EMBL/GenBank/DDBJ whole genome shotgun (WGS) entry which is preliminary data.</text>
</comment>
<feature type="transmembrane region" description="Helical" evidence="6">
    <location>
        <begin position="43"/>
        <end position="63"/>
    </location>
</feature>
<protein>
    <recommendedName>
        <fullName evidence="7">Cardiolipin synthase N-terminal domain-containing protein</fullName>
    </recommendedName>
</protein>
<reference evidence="8 9" key="1">
    <citation type="journal article" date="2016" name="Nat. Commun.">
        <title>Thousands of microbial genomes shed light on interconnected biogeochemical processes in an aquifer system.</title>
        <authorList>
            <person name="Anantharaman K."/>
            <person name="Brown C.T."/>
            <person name="Hug L.A."/>
            <person name="Sharon I."/>
            <person name="Castelle C.J."/>
            <person name="Probst A.J."/>
            <person name="Thomas B.C."/>
            <person name="Singh A."/>
            <person name="Wilkins M.J."/>
            <person name="Karaoz U."/>
            <person name="Brodie E.L."/>
            <person name="Williams K.H."/>
            <person name="Hubbard S.S."/>
            <person name="Banfield J.F."/>
        </authorList>
    </citation>
    <scope>NUCLEOTIDE SEQUENCE [LARGE SCALE GENOMIC DNA]</scope>
</reference>
<gene>
    <name evidence="8" type="ORF">A2074_01635</name>
</gene>
<dbReference type="Pfam" id="PF13396">
    <property type="entry name" value="PLDc_N"/>
    <property type="match status" value="1"/>
</dbReference>
<dbReference type="AlphaFoldDB" id="A0A1F2UKB5"/>
<organism evidence="8 9">
    <name type="scientific">Candidatus Aquicultor primus</name>
    <dbReference type="NCBI Taxonomy" id="1797195"/>
    <lineage>
        <taxon>Bacteria</taxon>
        <taxon>Bacillati</taxon>
        <taxon>Actinomycetota</taxon>
        <taxon>Candidatus Aquicultoria</taxon>
        <taxon>Candidatus Aquicultorales</taxon>
        <taxon>Candidatus Aquicultoraceae</taxon>
        <taxon>Candidatus Aquicultor</taxon>
    </lineage>
</organism>
<evidence type="ECO:0000313" key="9">
    <source>
        <dbReference type="Proteomes" id="UP000178086"/>
    </source>
</evidence>
<evidence type="ECO:0000256" key="1">
    <source>
        <dbReference type="ARBA" id="ARBA00004651"/>
    </source>
</evidence>
<keyword evidence="3 6" id="KW-0812">Transmembrane</keyword>
<proteinExistence type="predicted"/>
<name>A0A1F2UKB5_9ACTN</name>
<dbReference type="InterPro" id="IPR027379">
    <property type="entry name" value="CLS_N"/>
</dbReference>
<evidence type="ECO:0000259" key="7">
    <source>
        <dbReference type="Pfam" id="PF13396"/>
    </source>
</evidence>